<evidence type="ECO:0000313" key="2">
    <source>
        <dbReference type="Proteomes" id="UP000199561"/>
    </source>
</evidence>
<proteinExistence type="predicted"/>
<name>A0A1I4R496_9PROT</name>
<organism evidence="1 2">
    <name type="scientific">Nitrosomonas nitrosa</name>
    <dbReference type="NCBI Taxonomy" id="52442"/>
    <lineage>
        <taxon>Bacteria</taxon>
        <taxon>Pseudomonadati</taxon>
        <taxon>Pseudomonadota</taxon>
        <taxon>Betaproteobacteria</taxon>
        <taxon>Nitrosomonadales</taxon>
        <taxon>Nitrosomonadaceae</taxon>
        <taxon>Nitrosomonas</taxon>
    </lineage>
</organism>
<accession>A0A1I4R496</accession>
<gene>
    <name evidence="1" type="ORF">SAMN05421880_11764</name>
</gene>
<dbReference type="EMBL" id="FOUF01000017">
    <property type="protein sequence ID" value="SFM47079.1"/>
    <property type="molecule type" value="Genomic_DNA"/>
</dbReference>
<dbReference type="Proteomes" id="UP000199561">
    <property type="component" value="Unassembled WGS sequence"/>
</dbReference>
<keyword evidence="2" id="KW-1185">Reference proteome</keyword>
<dbReference type="AlphaFoldDB" id="A0A1I4R496"/>
<dbReference type="STRING" id="52442.SAMN05421880_11764"/>
<evidence type="ECO:0000313" key="1">
    <source>
        <dbReference type="EMBL" id="SFM47079.1"/>
    </source>
</evidence>
<dbReference type="RefSeq" id="WP_090669552.1">
    <property type="nucleotide sequence ID" value="NZ_FOUF01000017.1"/>
</dbReference>
<sequence>MIDVESTDVERLADEIAGDLKIFGVTKLFQTVGFGFDCDLNKMIMEQLREGHTVAVLKMYEPQDLPENHIVGEQPKRIIN</sequence>
<protein>
    <submittedName>
        <fullName evidence="1">Uncharacterized protein</fullName>
    </submittedName>
</protein>
<reference evidence="1 2" key="1">
    <citation type="submission" date="2016-10" db="EMBL/GenBank/DDBJ databases">
        <authorList>
            <person name="de Groot N.N."/>
        </authorList>
    </citation>
    <scope>NUCLEOTIDE SEQUENCE [LARGE SCALE GENOMIC DNA]</scope>
    <source>
        <strain evidence="1 2">Nm146</strain>
    </source>
</reference>